<sequence length="93" mass="10424">MVPCPGRSRPRRRSGRSTSPGCSCSPARGWSRRRRSCSRSSSWPDRRARGSWSCWSRPPARWPGRSRCAAAAWARRPRRSAGSSRPSPSWTPG</sequence>
<organism evidence="2 3">
    <name type="scientific">Cellulomonas hominis</name>
    <dbReference type="NCBI Taxonomy" id="156981"/>
    <lineage>
        <taxon>Bacteria</taxon>
        <taxon>Bacillati</taxon>
        <taxon>Actinomycetota</taxon>
        <taxon>Actinomycetes</taxon>
        <taxon>Micrococcales</taxon>
        <taxon>Cellulomonadaceae</taxon>
        <taxon>Cellulomonas</taxon>
    </lineage>
</organism>
<gene>
    <name evidence="2" type="ORF">FA014_18985</name>
</gene>
<feature type="region of interest" description="Disordered" evidence="1">
    <location>
        <begin position="1"/>
        <end position="93"/>
    </location>
</feature>
<name>A0A7Z8NP16_9CELL</name>
<dbReference type="AlphaFoldDB" id="A0A7Z8NP16"/>
<evidence type="ECO:0000313" key="3">
    <source>
        <dbReference type="Proteomes" id="UP000308121"/>
    </source>
</evidence>
<dbReference type="EMBL" id="SZYE01000290">
    <property type="protein sequence ID" value="TKR21962.1"/>
    <property type="molecule type" value="Genomic_DNA"/>
</dbReference>
<evidence type="ECO:0000313" key="2">
    <source>
        <dbReference type="EMBL" id="TKR21962.1"/>
    </source>
</evidence>
<comment type="caution">
    <text evidence="2">The sequence shown here is derived from an EMBL/GenBank/DDBJ whole genome shotgun (WGS) entry which is preliminary data.</text>
</comment>
<evidence type="ECO:0000256" key="1">
    <source>
        <dbReference type="SAM" id="MobiDB-lite"/>
    </source>
</evidence>
<accession>A0A7Z8NP16</accession>
<feature type="compositionally biased region" description="Low complexity" evidence="1">
    <location>
        <begin position="63"/>
        <end position="93"/>
    </location>
</feature>
<proteinExistence type="predicted"/>
<feature type="compositionally biased region" description="Low complexity" evidence="1">
    <location>
        <begin position="16"/>
        <end position="29"/>
    </location>
</feature>
<reference evidence="2 3" key="1">
    <citation type="submission" date="2019-05" db="EMBL/GenBank/DDBJ databases">
        <title>Genome sequence of Cellulomonas hominis strain CS1.</title>
        <authorList>
            <person name="Belmont J."/>
            <person name="Maclea K.S."/>
        </authorList>
    </citation>
    <scope>NUCLEOTIDE SEQUENCE [LARGE SCALE GENOMIC DNA]</scope>
    <source>
        <strain evidence="2 3">CS1</strain>
    </source>
</reference>
<protein>
    <submittedName>
        <fullName evidence="2">Uncharacterized protein</fullName>
    </submittedName>
</protein>
<dbReference type="Proteomes" id="UP000308121">
    <property type="component" value="Unassembled WGS sequence"/>
</dbReference>